<evidence type="ECO:0000256" key="5">
    <source>
        <dbReference type="ARBA" id="ARBA00023239"/>
    </source>
</evidence>
<evidence type="ECO:0000256" key="2">
    <source>
        <dbReference type="ARBA" id="ARBA00009604"/>
    </source>
</evidence>
<comment type="caution">
    <text evidence="9">The sequence shown here is derived from an EMBL/GenBank/DDBJ whole genome shotgun (WGS) entry which is preliminary data.</text>
</comment>
<keyword evidence="10" id="KW-1185">Reference proteome</keyword>
<dbReference type="InterPro" id="IPR020810">
    <property type="entry name" value="Enolase_C"/>
</dbReference>
<keyword evidence="6" id="KW-0175">Coiled coil</keyword>
<accession>A0A6A2YH85</accession>
<feature type="transmembrane region" description="Helical" evidence="7">
    <location>
        <begin position="9"/>
        <end position="30"/>
    </location>
</feature>
<dbReference type="GO" id="GO:0004634">
    <property type="term" value="F:phosphopyruvate hydratase activity"/>
    <property type="evidence" value="ECO:0007669"/>
    <property type="project" value="UniProtKB-EC"/>
</dbReference>
<dbReference type="SMART" id="SM01192">
    <property type="entry name" value="Enolase_C"/>
    <property type="match status" value="1"/>
</dbReference>
<dbReference type="EMBL" id="VEPZ02001371">
    <property type="protein sequence ID" value="KAE8676959.1"/>
    <property type="molecule type" value="Genomic_DNA"/>
</dbReference>
<name>A0A6A2YH85_HIBSY</name>
<protein>
    <recommendedName>
        <fullName evidence="3">phosphopyruvate hydratase</fullName>
        <ecNumber evidence="3">4.2.1.11</ecNumber>
    </recommendedName>
</protein>
<keyword evidence="7" id="KW-0472">Membrane</keyword>
<dbReference type="GO" id="GO:0006096">
    <property type="term" value="P:glycolytic process"/>
    <property type="evidence" value="ECO:0007669"/>
    <property type="project" value="UniProtKB-UniPathway"/>
</dbReference>
<dbReference type="InterPro" id="IPR036849">
    <property type="entry name" value="Enolase-like_C_sf"/>
</dbReference>
<organism evidence="9 10">
    <name type="scientific">Hibiscus syriacus</name>
    <name type="common">Rose of Sharon</name>
    <dbReference type="NCBI Taxonomy" id="106335"/>
    <lineage>
        <taxon>Eukaryota</taxon>
        <taxon>Viridiplantae</taxon>
        <taxon>Streptophyta</taxon>
        <taxon>Embryophyta</taxon>
        <taxon>Tracheophyta</taxon>
        <taxon>Spermatophyta</taxon>
        <taxon>Magnoliopsida</taxon>
        <taxon>eudicotyledons</taxon>
        <taxon>Gunneridae</taxon>
        <taxon>Pentapetalae</taxon>
        <taxon>rosids</taxon>
        <taxon>malvids</taxon>
        <taxon>Malvales</taxon>
        <taxon>Malvaceae</taxon>
        <taxon>Malvoideae</taxon>
        <taxon>Hibiscus</taxon>
    </lineage>
</organism>
<comment type="similarity">
    <text evidence="2">Belongs to the enolase family.</text>
</comment>
<evidence type="ECO:0000256" key="3">
    <source>
        <dbReference type="ARBA" id="ARBA00012058"/>
    </source>
</evidence>
<keyword evidence="7" id="KW-1133">Transmembrane helix</keyword>
<dbReference type="Proteomes" id="UP000436088">
    <property type="component" value="Unassembled WGS sequence"/>
</dbReference>
<evidence type="ECO:0000256" key="1">
    <source>
        <dbReference type="ARBA" id="ARBA00005031"/>
    </source>
</evidence>
<dbReference type="UniPathway" id="UPA00109">
    <property type="reaction ID" value="UER00187"/>
</dbReference>
<comment type="pathway">
    <text evidence="1">Carbohydrate degradation; glycolysis; pyruvate from D-glyceraldehyde 3-phosphate: step 4/5.</text>
</comment>
<dbReference type="PANTHER" id="PTHR37215:SF1">
    <property type="entry name" value="ACYL-COA-BINDING DOMAIN PROTEIN"/>
    <property type="match status" value="1"/>
</dbReference>
<dbReference type="SUPFAM" id="SSF51604">
    <property type="entry name" value="Enolase C-terminal domain-like"/>
    <property type="match status" value="1"/>
</dbReference>
<dbReference type="Pfam" id="PF00113">
    <property type="entry name" value="Enolase_C"/>
    <property type="match status" value="1"/>
</dbReference>
<evidence type="ECO:0000256" key="4">
    <source>
        <dbReference type="ARBA" id="ARBA00023152"/>
    </source>
</evidence>
<sequence length="227" mass="25705">MVRRGRRRILVALAVAMFLGIAIYFGFWAIQYSDDSELIRRRQFDLANNEAVDESAECRLRFDKELEKASKCAQELEEIKDSIEKKKDSTSCDKRLKMLQKAVIKKYGQDATNVGDEGGFAPNIQENKEGLELLKTAMAKAGYTGKSFMTDYPIVSIEDPFDQDDWEHYAKLTSEIGEQVQIVGDDLLVRNPEVKDLMIWDKIQKVGFMEFLSASCFMPASASGESS</sequence>
<dbReference type="Gene3D" id="3.20.20.120">
    <property type="entry name" value="Enolase-like C-terminal domain"/>
    <property type="match status" value="2"/>
</dbReference>
<dbReference type="EC" id="4.2.1.11" evidence="3"/>
<dbReference type="PANTHER" id="PTHR37215">
    <property type="entry name" value="ACYL-COA-BINDING DOMAIN PROTEIN"/>
    <property type="match status" value="1"/>
</dbReference>
<gene>
    <name evidence="9" type="ORF">F3Y22_tig00111566pilonHSYRG00202</name>
</gene>
<feature type="coiled-coil region" evidence="6">
    <location>
        <begin position="66"/>
        <end position="93"/>
    </location>
</feature>
<evidence type="ECO:0000256" key="6">
    <source>
        <dbReference type="SAM" id="Coils"/>
    </source>
</evidence>
<keyword evidence="5" id="KW-0456">Lyase</keyword>
<evidence type="ECO:0000256" key="7">
    <source>
        <dbReference type="SAM" id="Phobius"/>
    </source>
</evidence>
<evidence type="ECO:0000313" key="10">
    <source>
        <dbReference type="Proteomes" id="UP000436088"/>
    </source>
</evidence>
<feature type="domain" description="Enolase C-terminal TIM barrel" evidence="8">
    <location>
        <begin position="93"/>
        <end position="213"/>
    </location>
</feature>
<keyword evidence="7" id="KW-0812">Transmembrane</keyword>
<evidence type="ECO:0000259" key="8">
    <source>
        <dbReference type="SMART" id="SM01192"/>
    </source>
</evidence>
<reference evidence="9" key="1">
    <citation type="submission" date="2019-09" db="EMBL/GenBank/DDBJ databases">
        <title>Draft genome information of white flower Hibiscus syriacus.</title>
        <authorList>
            <person name="Kim Y.-M."/>
        </authorList>
    </citation>
    <scope>NUCLEOTIDE SEQUENCE [LARGE SCALE GENOMIC DNA]</scope>
    <source>
        <strain evidence="9">YM2019G1</strain>
    </source>
</reference>
<keyword evidence="4" id="KW-0324">Glycolysis</keyword>
<evidence type="ECO:0000313" key="9">
    <source>
        <dbReference type="EMBL" id="KAE8676959.1"/>
    </source>
</evidence>
<dbReference type="AlphaFoldDB" id="A0A6A2YH85"/>
<proteinExistence type="inferred from homology"/>